<proteinExistence type="predicted"/>
<keyword evidence="2" id="KW-0449">Lipoprotein</keyword>
<protein>
    <submittedName>
        <fullName evidence="2">Probable lipoprotein Cj1090c</fullName>
    </submittedName>
</protein>
<evidence type="ECO:0000313" key="3">
    <source>
        <dbReference type="Proteomes" id="UP000250166"/>
    </source>
</evidence>
<sequence>MGFLDINNARGFLVRVFGTRYLCVCLVMLCFAGCGYVPSSTYTQRLLGNQVFVKLNINLANPENSVELKDLVNKIVISRFQTRLSNQENADSIITININKIIDNPMAVSSDGFSSYYRVNTYVTYEYNDKKGTKKTFSINGYYDYSLSLDNPLTTYNNRDYALNQAFSQTLDKFIAQMSFEGSEGRR</sequence>
<dbReference type="EMBL" id="UAWL01000006">
    <property type="protein sequence ID" value="SQB98017.1"/>
    <property type="molecule type" value="Genomic_DNA"/>
</dbReference>
<dbReference type="InterPro" id="IPR007485">
    <property type="entry name" value="LPS_assembly_LptE"/>
</dbReference>
<dbReference type="Pfam" id="PF04390">
    <property type="entry name" value="LptE"/>
    <property type="match status" value="1"/>
</dbReference>
<dbReference type="AlphaFoldDB" id="A0A2X3B8E4"/>
<keyword evidence="1" id="KW-1133">Transmembrane helix</keyword>
<keyword evidence="1" id="KW-0472">Membrane</keyword>
<evidence type="ECO:0000256" key="1">
    <source>
        <dbReference type="SAM" id="Phobius"/>
    </source>
</evidence>
<gene>
    <name evidence="2" type="ORF">NCTC13102_00467</name>
</gene>
<dbReference type="Proteomes" id="UP000250166">
    <property type="component" value="Unassembled WGS sequence"/>
</dbReference>
<feature type="transmembrane region" description="Helical" evidence="1">
    <location>
        <begin position="12"/>
        <end position="37"/>
    </location>
</feature>
<name>A0A2X3B8E4_9HELI</name>
<evidence type="ECO:0000313" key="2">
    <source>
        <dbReference type="EMBL" id="SQB98017.1"/>
    </source>
</evidence>
<dbReference type="GO" id="GO:0043165">
    <property type="term" value="P:Gram-negative-bacterium-type cell outer membrane assembly"/>
    <property type="evidence" value="ECO:0007669"/>
    <property type="project" value="InterPro"/>
</dbReference>
<keyword evidence="1" id="KW-0812">Transmembrane</keyword>
<dbReference type="RefSeq" id="WP_023946583.1">
    <property type="nucleotide sequence ID" value="NZ_UAWL01000006.1"/>
</dbReference>
<accession>A0A2X3B8E4</accession>
<dbReference type="GO" id="GO:0019867">
    <property type="term" value="C:outer membrane"/>
    <property type="evidence" value="ECO:0007669"/>
    <property type="project" value="InterPro"/>
</dbReference>
<reference evidence="2 3" key="1">
    <citation type="submission" date="2018-06" db="EMBL/GenBank/DDBJ databases">
        <authorList>
            <consortium name="Pathogen Informatics"/>
            <person name="Doyle S."/>
        </authorList>
    </citation>
    <scope>NUCLEOTIDE SEQUENCE [LARGE SCALE GENOMIC DNA]</scope>
    <source>
        <strain evidence="2 3">NCTC13102</strain>
    </source>
</reference>
<organism evidence="2 3">
    <name type="scientific">Helicobacter fennelliae</name>
    <dbReference type="NCBI Taxonomy" id="215"/>
    <lineage>
        <taxon>Bacteria</taxon>
        <taxon>Pseudomonadati</taxon>
        <taxon>Campylobacterota</taxon>
        <taxon>Epsilonproteobacteria</taxon>
        <taxon>Campylobacterales</taxon>
        <taxon>Helicobacteraceae</taxon>
        <taxon>Helicobacter</taxon>
    </lineage>
</organism>